<feature type="transmembrane region" description="Helical" evidence="2">
    <location>
        <begin position="181"/>
        <end position="200"/>
    </location>
</feature>
<evidence type="ECO:0000313" key="4">
    <source>
        <dbReference type="Proteomes" id="UP000285376"/>
    </source>
</evidence>
<sequence>MIDPSRHAVLWLLIAFVFTTAATRTTTRYIRHKADRAEAYLKENAEPGLIRNIVVAGIHVHHQVWGILMVLFSGLLLITYLPERGLALNVLAALFGMGAALTLDEFAMWLHLDDVYWQEEGRQSVTALIVAVTITAALVIGANPLDVVPTGNDLPGALLSALGIVNLGFVVVTILKGKLPTGLVGVFVPLVGIIGAVRVAKPGSWWARRRYKKDGWLARRAERRFDATYDARWNAIRDIIGGRPYPREQMREAVREQMKAVRVRRQELPLERAQARVARQARRRERLGDMPGAAQRTGSTRAGDERPPEEP</sequence>
<feature type="transmembrane region" description="Helical" evidence="2">
    <location>
        <begin position="157"/>
        <end position="175"/>
    </location>
</feature>
<evidence type="ECO:0000313" key="3">
    <source>
        <dbReference type="EMBL" id="RHW45507.1"/>
    </source>
</evidence>
<dbReference type="EMBL" id="QWLM01000009">
    <property type="protein sequence ID" value="RHW45507.1"/>
    <property type="molecule type" value="Genomic_DNA"/>
</dbReference>
<name>A0A417Z480_9MICO</name>
<evidence type="ECO:0000256" key="2">
    <source>
        <dbReference type="SAM" id="Phobius"/>
    </source>
</evidence>
<organism evidence="3 4">
    <name type="scientific">Dermacoccus abyssi</name>
    <dbReference type="NCBI Taxonomy" id="322596"/>
    <lineage>
        <taxon>Bacteria</taxon>
        <taxon>Bacillati</taxon>
        <taxon>Actinomycetota</taxon>
        <taxon>Actinomycetes</taxon>
        <taxon>Micrococcales</taxon>
        <taxon>Dermacoccaceae</taxon>
        <taxon>Dermacoccus</taxon>
    </lineage>
</organism>
<feature type="compositionally biased region" description="Basic and acidic residues" evidence="1">
    <location>
        <begin position="302"/>
        <end position="311"/>
    </location>
</feature>
<keyword evidence="2" id="KW-0472">Membrane</keyword>
<comment type="caution">
    <text evidence="3">The sequence shown here is derived from an EMBL/GenBank/DDBJ whole genome shotgun (WGS) entry which is preliminary data.</text>
</comment>
<feature type="region of interest" description="Disordered" evidence="1">
    <location>
        <begin position="274"/>
        <end position="311"/>
    </location>
</feature>
<proteinExistence type="predicted"/>
<dbReference type="AlphaFoldDB" id="A0A417Z480"/>
<dbReference type="RefSeq" id="WP_118913563.1">
    <property type="nucleotide sequence ID" value="NZ_CBCRVH010000010.1"/>
</dbReference>
<feature type="transmembrane region" description="Helical" evidence="2">
    <location>
        <begin position="88"/>
        <end position="112"/>
    </location>
</feature>
<gene>
    <name evidence="3" type="ORF">D1832_08950</name>
</gene>
<protein>
    <submittedName>
        <fullName evidence="3">Uncharacterized protein</fullName>
    </submittedName>
</protein>
<dbReference type="Proteomes" id="UP000285376">
    <property type="component" value="Unassembled WGS sequence"/>
</dbReference>
<feature type="transmembrane region" description="Helical" evidence="2">
    <location>
        <begin position="124"/>
        <end position="145"/>
    </location>
</feature>
<keyword evidence="2" id="KW-0812">Transmembrane</keyword>
<keyword evidence="2" id="KW-1133">Transmembrane helix</keyword>
<evidence type="ECO:0000256" key="1">
    <source>
        <dbReference type="SAM" id="MobiDB-lite"/>
    </source>
</evidence>
<reference evidence="3 4" key="1">
    <citation type="submission" date="2018-08" db="EMBL/GenBank/DDBJ databases">
        <title>Whole genome sequence analysis of Dermacoccus abyssi bacteria isolated from Deep Mariana trench Micromonospora spp reveals genes involved in the environmental adaptation and production of secondary metabolites.</title>
        <authorList>
            <person name="Abdel-Mageed W.M."/>
            <person name="Lehri B."/>
            <person name="Nouioui I."/>
            <person name="Goodfellow I."/>
            <person name="Jaspars M."/>
            <person name="Karlyshev A."/>
        </authorList>
    </citation>
    <scope>NUCLEOTIDE SEQUENCE [LARGE SCALE GENOMIC DNA]</scope>
    <source>
        <strain evidence="3 4">MT1.1</strain>
    </source>
</reference>
<feature type="transmembrane region" description="Helical" evidence="2">
    <location>
        <begin position="64"/>
        <end position="81"/>
    </location>
</feature>
<accession>A0A417Z480</accession>